<dbReference type="Proteomes" id="UP000272400">
    <property type="component" value="Unassembled WGS sequence"/>
</dbReference>
<evidence type="ECO:0000313" key="3">
    <source>
        <dbReference type="Proteomes" id="UP000272400"/>
    </source>
</evidence>
<evidence type="ECO:0000256" key="1">
    <source>
        <dbReference type="SAM" id="MobiDB-lite"/>
    </source>
</evidence>
<dbReference type="OrthoDB" id="3214648at2"/>
<sequence>MAWSWRYEKDDGTVIPPNGLPGVHDQPEYQSTQSDAESWLGENWRTLADSGVARVWLLDDERVVYGPMRLALD</sequence>
<keyword evidence="3" id="KW-1185">Reference proteome</keyword>
<gene>
    <name evidence="2" type="ORF">EDD29_1320</name>
</gene>
<reference evidence="2 3" key="1">
    <citation type="submission" date="2018-11" db="EMBL/GenBank/DDBJ databases">
        <title>Sequencing the genomes of 1000 actinobacteria strains.</title>
        <authorList>
            <person name="Klenk H.-P."/>
        </authorList>
    </citation>
    <scope>NUCLEOTIDE SEQUENCE [LARGE SCALE GENOMIC DNA]</scope>
    <source>
        <strain evidence="2 3">DSM 44254</strain>
    </source>
</reference>
<evidence type="ECO:0000313" key="2">
    <source>
        <dbReference type="EMBL" id="ROO83811.1"/>
    </source>
</evidence>
<name>A0A3N1CR67_9ACTN</name>
<dbReference type="EMBL" id="RJKE01000001">
    <property type="protein sequence ID" value="ROO83811.1"/>
    <property type="molecule type" value="Genomic_DNA"/>
</dbReference>
<comment type="caution">
    <text evidence="2">The sequence shown here is derived from an EMBL/GenBank/DDBJ whole genome shotgun (WGS) entry which is preliminary data.</text>
</comment>
<protein>
    <submittedName>
        <fullName evidence="2">Uncharacterized protein</fullName>
    </submittedName>
</protein>
<proteinExistence type="predicted"/>
<dbReference type="RefSeq" id="WP_123663246.1">
    <property type="nucleotide sequence ID" value="NZ_RJKE01000001.1"/>
</dbReference>
<organism evidence="2 3">
    <name type="scientific">Actinocorallia herbida</name>
    <dbReference type="NCBI Taxonomy" id="58109"/>
    <lineage>
        <taxon>Bacteria</taxon>
        <taxon>Bacillati</taxon>
        <taxon>Actinomycetota</taxon>
        <taxon>Actinomycetes</taxon>
        <taxon>Streptosporangiales</taxon>
        <taxon>Thermomonosporaceae</taxon>
        <taxon>Actinocorallia</taxon>
    </lineage>
</organism>
<accession>A0A3N1CR67</accession>
<feature type="compositionally biased region" description="Basic and acidic residues" evidence="1">
    <location>
        <begin position="1"/>
        <end position="12"/>
    </location>
</feature>
<dbReference type="AlphaFoldDB" id="A0A3N1CR67"/>
<feature type="region of interest" description="Disordered" evidence="1">
    <location>
        <begin position="1"/>
        <end position="35"/>
    </location>
</feature>